<evidence type="ECO:0000313" key="3">
    <source>
        <dbReference type="Proteomes" id="UP000013049"/>
    </source>
</evidence>
<gene>
    <name evidence="2" type="ORF">F971_00897</name>
</gene>
<dbReference type="eggNOG" id="COG0304">
    <property type="taxonomic scope" value="Bacteria"/>
</dbReference>
<reference evidence="2 3" key="1">
    <citation type="submission" date="2013-02" db="EMBL/GenBank/DDBJ databases">
        <title>The Genome Sequence of Acinetobacter sp. NIPH 758.</title>
        <authorList>
            <consortium name="The Broad Institute Genome Sequencing Platform"/>
            <consortium name="The Broad Institute Genome Sequencing Center for Infectious Disease"/>
            <person name="Cerqueira G."/>
            <person name="Feldgarden M."/>
            <person name="Courvalin P."/>
            <person name="Perichon B."/>
            <person name="Grillot-Courvalin C."/>
            <person name="Clermont D."/>
            <person name="Rocha E."/>
            <person name="Yoon E.-J."/>
            <person name="Nemec A."/>
            <person name="Walker B."/>
            <person name="Young S.K."/>
            <person name="Zeng Q."/>
            <person name="Gargeya S."/>
            <person name="Fitzgerald M."/>
            <person name="Haas B."/>
            <person name="Abouelleil A."/>
            <person name="Alvarado L."/>
            <person name="Arachchi H.M."/>
            <person name="Berlin A.M."/>
            <person name="Chapman S.B."/>
            <person name="Dewar J."/>
            <person name="Goldberg J."/>
            <person name="Griggs A."/>
            <person name="Gujja S."/>
            <person name="Hansen M."/>
            <person name="Howarth C."/>
            <person name="Imamovic A."/>
            <person name="Larimer J."/>
            <person name="McCowan C."/>
            <person name="Murphy C."/>
            <person name="Neiman D."/>
            <person name="Pearson M."/>
            <person name="Priest M."/>
            <person name="Roberts A."/>
            <person name="Saif S."/>
            <person name="Shea T."/>
            <person name="Sisk P."/>
            <person name="Sykes S."/>
            <person name="Wortman J."/>
            <person name="Nusbaum C."/>
            <person name="Birren B."/>
        </authorList>
    </citation>
    <scope>NUCLEOTIDE SEQUENCE [LARGE SCALE GENOMIC DNA]</scope>
    <source>
        <strain evidence="2 3">NIPH 758</strain>
    </source>
</reference>
<comment type="caution">
    <text evidence="2">The sequence shown here is derived from an EMBL/GenBank/DDBJ whole genome shotgun (WGS) entry which is preliminary data.</text>
</comment>
<evidence type="ECO:0000313" key="2">
    <source>
        <dbReference type="EMBL" id="ENU93638.1"/>
    </source>
</evidence>
<protein>
    <recommendedName>
        <fullName evidence="1">Beta-ketoacyl synthase-like N-terminal domain-containing protein</fullName>
    </recommendedName>
</protein>
<dbReference type="Proteomes" id="UP000013049">
    <property type="component" value="Unassembled WGS sequence"/>
</dbReference>
<dbReference type="InterPro" id="IPR014030">
    <property type="entry name" value="Ketoacyl_synth_N"/>
</dbReference>
<evidence type="ECO:0000259" key="1">
    <source>
        <dbReference type="Pfam" id="PF13723"/>
    </source>
</evidence>
<accession>N8W9R9</accession>
<dbReference type="Pfam" id="PF13723">
    <property type="entry name" value="Ketoacyl-synt_2"/>
    <property type="match status" value="1"/>
</dbReference>
<dbReference type="AlphaFoldDB" id="N8W9R9"/>
<dbReference type="HOGENOM" id="CLU_086378_0_0_6"/>
<dbReference type="PATRIC" id="fig|1217712.3.peg.858"/>
<feature type="domain" description="Beta-ketoacyl synthase-like N-terminal" evidence="1">
    <location>
        <begin position="49"/>
        <end position="212"/>
    </location>
</feature>
<sequence length="241" mass="27216">MKYNENKFFVKFRASAIMPPQNFLKLSIFKPDWIVHCMFKLHLTQPQLTYAQQNYAALEAIPAMQRRRLSPLAKMALHGALTALAGNHADYIVWVSKYGDEQKTLDILKDVLQEQTPSPTQFSTSVHNAIAGLYSILCQDDTPSTSLSCEWTEALIEAYAILKSSTKVKRVLVVAYDQALPDLYSDASDFPAFSLATVVSLEEPNLEVLALSGSEHMESLAFYQFWQSVEEKPSVVRWKKC</sequence>
<dbReference type="EMBL" id="APPC01000012">
    <property type="protein sequence ID" value="ENU93638.1"/>
    <property type="molecule type" value="Genomic_DNA"/>
</dbReference>
<name>N8W9R9_9GAMM</name>
<organism evidence="2 3">
    <name type="scientific">Acinetobacter vivianii</name>
    <dbReference type="NCBI Taxonomy" id="1776742"/>
    <lineage>
        <taxon>Bacteria</taxon>
        <taxon>Pseudomonadati</taxon>
        <taxon>Pseudomonadota</taxon>
        <taxon>Gammaproteobacteria</taxon>
        <taxon>Moraxellales</taxon>
        <taxon>Moraxellaceae</taxon>
        <taxon>Acinetobacter</taxon>
    </lineage>
</organism>
<proteinExistence type="predicted"/>